<dbReference type="Proteomes" id="UP000183642">
    <property type="component" value="Unassembled WGS sequence"/>
</dbReference>
<keyword evidence="10" id="KW-1133">Transmembrane helix</keyword>
<feature type="region of interest" description="Disordered" evidence="9">
    <location>
        <begin position="457"/>
        <end position="618"/>
    </location>
</feature>
<feature type="transmembrane region" description="Helical" evidence="10">
    <location>
        <begin position="335"/>
        <end position="354"/>
    </location>
</feature>
<feature type="compositionally biased region" description="Pro residues" evidence="9">
    <location>
        <begin position="537"/>
        <end position="546"/>
    </location>
</feature>
<dbReference type="Gene3D" id="1.10.510.10">
    <property type="entry name" value="Transferase(Phosphotransferase) domain 1"/>
    <property type="match status" value="1"/>
</dbReference>
<dbReference type="GO" id="GO:0004674">
    <property type="term" value="F:protein serine/threonine kinase activity"/>
    <property type="evidence" value="ECO:0007669"/>
    <property type="project" value="UniProtKB-KW"/>
</dbReference>
<evidence type="ECO:0000259" key="11">
    <source>
        <dbReference type="PROSITE" id="PS50011"/>
    </source>
</evidence>
<protein>
    <recommendedName>
        <fullName evidence="1">non-specific serine/threonine protein kinase</fullName>
        <ecNumber evidence="1">2.7.11.1</ecNumber>
    </recommendedName>
</protein>
<name>A0A1I5CF38_9ACTN</name>
<dbReference type="PROSITE" id="PS50011">
    <property type="entry name" value="PROTEIN_KINASE_DOM"/>
    <property type="match status" value="1"/>
</dbReference>
<dbReference type="EMBL" id="FOWE01000001">
    <property type="protein sequence ID" value="SFN85422.1"/>
    <property type="molecule type" value="Genomic_DNA"/>
</dbReference>
<feature type="compositionally biased region" description="Low complexity" evidence="9">
    <location>
        <begin position="590"/>
        <end position="618"/>
    </location>
</feature>
<keyword evidence="2 12" id="KW-0723">Serine/threonine-protein kinase</keyword>
<keyword evidence="10" id="KW-0472">Membrane</keyword>
<comment type="catalytic activity">
    <reaction evidence="8">
        <text>L-seryl-[protein] + ATP = O-phospho-L-seryl-[protein] + ADP + H(+)</text>
        <dbReference type="Rhea" id="RHEA:17989"/>
        <dbReference type="Rhea" id="RHEA-COMP:9863"/>
        <dbReference type="Rhea" id="RHEA-COMP:11604"/>
        <dbReference type="ChEBI" id="CHEBI:15378"/>
        <dbReference type="ChEBI" id="CHEBI:29999"/>
        <dbReference type="ChEBI" id="CHEBI:30616"/>
        <dbReference type="ChEBI" id="CHEBI:83421"/>
        <dbReference type="ChEBI" id="CHEBI:456216"/>
        <dbReference type="EC" id="2.7.11.1"/>
    </reaction>
</comment>
<evidence type="ECO:0000256" key="6">
    <source>
        <dbReference type="ARBA" id="ARBA00022840"/>
    </source>
</evidence>
<evidence type="ECO:0000256" key="2">
    <source>
        <dbReference type="ARBA" id="ARBA00022527"/>
    </source>
</evidence>
<feature type="compositionally biased region" description="Pro residues" evidence="9">
    <location>
        <begin position="555"/>
        <end position="571"/>
    </location>
</feature>
<dbReference type="InterPro" id="IPR011009">
    <property type="entry name" value="Kinase-like_dom_sf"/>
</dbReference>
<dbReference type="GO" id="GO:0005524">
    <property type="term" value="F:ATP binding"/>
    <property type="evidence" value="ECO:0007669"/>
    <property type="project" value="UniProtKB-KW"/>
</dbReference>
<dbReference type="FunFam" id="3.30.200.20:FF:000035">
    <property type="entry name" value="Serine/threonine protein kinase Stk1"/>
    <property type="match status" value="1"/>
</dbReference>
<dbReference type="PROSITE" id="PS00108">
    <property type="entry name" value="PROTEIN_KINASE_ST"/>
    <property type="match status" value="1"/>
</dbReference>
<feature type="compositionally biased region" description="Pro residues" evidence="9">
    <location>
        <begin position="519"/>
        <end position="528"/>
    </location>
</feature>
<gene>
    <name evidence="12" type="ORF">SAMN05660359_00266</name>
</gene>
<dbReference type="EC" id="2.7.11.1" evidence="1"/>
<accession>A0A1I5CF38</accession>
<feature type="compositionally biased region" description="Pro residues" evidence="9">
    <location>
        <begin position="580"/>
        <end position="589"/>
    </location>
</feature>
<dbReference type="PANTHER" id="PTHR43289:SF6">
    <property type="entry name" value="SERINE_THREONINE-PROTEIN KINASE NEKL-3"/>
    <property type="match status" value="1"/>
</dbReference>
<evidence type="ECO:0000313" key="13">
    <source>
        <dbReference type="Proteomes" id="UP000183642"/>
    </source>
</evidence>
<dbReference type="SUPFAM" id="SSF56112">
    <property type="entry name" value="Protein kinase-like (PK-like)"/>
    <property type="match status" value="1"/>
</dbReference>
<organism evidence="12 13">
    <name type="scientific">Geodermatophilus obscurus</name>
    <dbReference type="NCBI Taxonomy" id="1861"/>
    <lineage>
        <taxon>Bacteria</taxon>
        <taxon>Bacillati</taxon>
        <taxon>Actinomycetota</taxon>
        <taxon>Actinomycetes</taxon>
        <taxon>Geodermatophilales</taxon>
        <taxon>Geodermatophilaceae</taxon>
        <taxon>Geodermatophilus</taxon>
    </lineage>
</organism>
<dbReference type="InterPro" id="IPR000719">
    <property type="entry name" value="Prot_kinase_dom"/>
</dbReference>
<keyword evidence="3" id="KW-0808">Transferase</keyword>
<dbReference type="InterPro" id="IPR008271">
    <property type="entry name" value="Ser/Thr_kinase_AS"/>
</dbReference>
<feature type="compositionally biased region" description="Gly residues" evidence="9">
    <location>
        <begin position="459"/>
        <end position="468"/>
    </location>
</feature>
<feature type="compositionally biased region" description="Low complexity" evidence="9">
    <location>
        <begin position="482"/>
        <end position="500"/>
    </location>
</feature>
<dbReference type="FunFam" id="1.10.510.10:FF:000021">
    <property type="entry name" value="Serine/threonine protein kinase"/>
    <property type="match status" value="1"/>
</dbReference>
<evidence type="ECO:0000313" key="12">
    <source>
        <dbReference type="EMBL" id="SFN85422.1"/>
    </source>
</evidence>
<keyword evidence="6" id="KW-0067">ATP-binding</keyword>
<keyword evidence="13" id="KW-1185">Reference proteome</keyword>
<evidence type="ECO:0000256" key="8">
    <source>
        <dbReference type="ARBA" id="ARBA00048679"/>
    </source>
</evidence>
<feature type="region of interest" description="Disordered" evidence="9">
    <location>
        <begin position="283"/>
        <end position="303"/>
    </location>
</feature>
<evidence type="ECO:0000256" key="9">
    <source>
        <dbReference type="SAM" id="MobiDB-lite"/>
    </source>
</evidence>
<reference evidence="13" key="1">
    <citation type="submission" date="2016-10" db="EMBL/GenBank/DDBJ databases">
        <authorList>
            <person name="Varghese N."/>
            <person name="Submissions S."/>
        </authorList>
    </citation>
    <scope>NUCLEOTIDE SEQUENCE [LARGE SCALE GENOMIC DNA]</scope>
    <source>
        <strain evidence="13">DSM 43161</strain>
    </source>
</reference>
<keyword evidence="5 12" id="KW-0418">Kinase</keyword>
<dbReference type="RefSeq" id="WP_075011710.1">
    <property type="nucleotide sequence ID" value="NZ_FOWE01000001.1"/>
</dbReference>
<evidence type="ECO:0000256" key="5">
    <source>
        <dbReference type="ARBA" id="ARBA00022777"/>
    </source>
</evidence>
<feature type="region of interest" description="Disordered" evidence="9">
    <location>
        <begin position="360"/>
        <end position="383"/>
    </location>
</feature>
<dbReference type="AlphaFoldDB" id="A0A1I5CF38"/>
<keyword evidence="4" id="KW-0547">Nucleotide-binding</keyword>
<comment type="catalytic activity">
    <reaction evidence="7">
        <text>L-threonyl-[protein] + ATP = O-phospho-L-threonyl-[protein] + ADP + H(+)</text>
        <dbReference type="Rhea" id="RHEA:46608"/>
        <dbReference type="Rhea" id="RHEA-COMP:11060"/>
        <dbReference type="Rhea" id="RHEA-COMP:11605"/>
        <dbReference type="ChEBI" id="CHEBI:15378"/>
        <dbReference type="ChEBI" id="CHEBI:30013"/>
        <dbReference type="ChEBI" id="CHEBI:30616"/>
        <dbReference type="ChEBI" id="CHEBI:61977"/>
        <dbReference type="ChEBI" id="CHEBI:456216"/>
        <dbReference type="EC" id="2.7.11.1"/>
    </reaction>
</comment>
<dbReference type="Pfam" id="PF00069">
    <property type="entry name" value="Pkinase"/>
    <property type="match status" value="1"/>
</dbReference>
<feature type="domain" description="Protein kinase" evidence="11">
    <location>
        <begin position="15"/>
        <end position="278"/>
    </location>
</feature>
<evidence type="ECO:0000256" key="1">
    <source>
        <dbReference type="ARBA" id="ARBA00012513"/>
    </source>
</evidence>
<dbReference type="GO" id="GO:0045717">
    <property type="term" value="P:negative regulation of fatty acid biosynthetic process"/>
    <property type="evidence" value="ECO:0007669"/>
    <property type="project" value="UniProtKB-ARBA"/>
</dbReference>
<evidence type="ECO:0000256" key="3">
    <source>
        <dbReference type="ARBA" id="ARBA00022679"/>
    </source>
</evidence>
<dbReference type="PANTHER" id="PTHR43289">
    <property type="entry name" value="MITOGEN-ACTIVATED PROTEIN KINASE KINASE KINASE 20-RELATED"/>
    <property type="match status" value="1"/>
</dbReference>
<dbReference type="SMART" id="SM00220">
    <property type="entry name" value="S_TKc"/>
    <property type="match status" value="1"/>
</dbReference>
<evidence type="ECO:0000256" key="4">
    <source>
        <dbReference type="ARBA" id="ARBA00022741"/>
    </source>
</evidence>
<keyword evidence="10" id="KW-0812">Transmembrane</keyword>
<dbReference type="Gene3D" id="3.30.200.20">
    <property type="entry name" value="Phosphorylase Kinase, domain 1"/>
    <property type="match status" value="1"/>
</dbReference>
<evidence type="ECO:0000256" key="10">
    <source>
        <dbReference type="SAM" id="Phobius"/>
    </source>
</evidence>
<sequence length="618" mass="61830">MTSLGTARRTLGDRYELQDLIATGGMGQVWRACDRLLERPVAVKVLRSEYADDPVFLERFRCEARHAAALSHPNIAAVLDYGETRDAGSGERLAYLVMELVEGAPLSARLEAGGPLPPEDALSVLRQTAAGLAEAHRAGLVHRDVKPANILVRPDGRVKLTDFGIAWSTDSVPLTGTGQVVGTAQYMSPEQATGERVGPATDVYALGLVGYESLAGRPAFSGTNPVAVALKQLREDPAPLPGDLPPVVRELIDAALVKDPQQRPHDAAAFLSAVEETIEATTQAGTRPEPAAAPPTRPVLPGLPLVGEPTETLRAADLDEEPAERSVVGARRRRALLLVPLVVLLVGALAVLLWPGSPGTGRPPTAQAAEPTSGADGGGGPAASVVLAASDHVGRPAGDVAGDLTALGLTVAEETEETTAVQPGTVAGLDPVGVPLPPAAAVTIRVAVAPAAAAPGTGPPVGDGGGAPGAPAETLPDAAPEAVPSDAVPTDAAPSDTAPADPAPAEPSGAVPSDAAPADPAPVDPAPADPSDAVPVDPAPAEPAPADPSDAAPVDPAPSEPVTPAPAPSDPAPSDAAPSEPVPTEPAPPEQSGSVSSESVPAPSGSSAPAPSEPRAGG</sequence>
<dbReference type="CDD" id="cd14014">
    <property type="entry name" value="STKc_PknB_like"/>
    <property type="match status" value="1"/>
</dbReference>
<evidence type="ECO:0000256" key="7">
    <source>
        <dbReference type="ARBA" id="ARBA00047899"/>
    </source>
</evidence>
<proteinExistence type="predicted"/>